<dbReference type="InterPro" id="IPR014743">
    <property type="entry name" value="Cl-channel_core"/>
</dbReference>
<evidence type="ECO:0000256" key="1">
    <source>
        <dbReference type="ARBA" id="ARBA00004141"/>
    </source>
</evidence>
<dbReference type="InterPro" id="IPR050368">
    <property type="entry name" value="ClC-type_chloride_channel"/>
</dbReference>
<sequence length="604" mass="64312">MTSPSHPATPPATSGEEAQPPGEREVVLAVLVALAFVVGLVAAAGAIAFKYLIAVIYNVSFYGQFSFELDPNSYGAPSPWGPFIILVPIIGGLMVVWLVKNFAPEAKGHGVPEVMFAIYHKDGNVRGIVAVIKSFASALSIGTGASVGREGPIIQIGSSFGSTLGRRLRLIRSQKIILLAAGAGAGIAATFNTPLGGVLFAVEVLLPEISPRSFLPVVAATATSTYAYRQMIGAEAAFHIPLWTQMPADSAVNFAEIGLAAFTGIVLGVAAFLFVRVLEFMEDKFEEMKINEYLRNVLGMAAVGTMGYLFMLTSGHYHVMSVGYATIQDILTDNNMGVMLLMALFVGKMLATTISLGSGASGGIFSPSLFMGATLGAAIGTAGQWLLPDAGLSVPMFAMIGMGAMVGAGTSAAMTAIVMVFEMTRDYNIILPLVLAVALALGVRRALVVNDIYTIKLRKRGRAIPTDRTTNMFLVQPAREVMSRSFTVLDMNISVTEALTRVDIETNRVIVTDGQRLVGFVRFATIPYRADRFGGQTLGDIMKTDFVIATPTANLNSVVTRMSRRERSYAIVVDTASGVPRAEDVVGVIDREELAQAVVRNHYS</sequence>
<keyword evidence="5" id="KW-0406">Ion transport</keyword>
<evidence type="ECO:0000256" key="10">
    <source>
        <dbReference type="PROSITE-ProRule" id="PRU00703"/>
    </source>
</evidence>
<comment type="caution">
    <text evidence="14">The sequence shown here is derived from an EMBL/GenBank/DDBJ whole genome shotgun (WGS) entry which is preliminary data.</text>
</comment>
<keyword evidence="7" id="KW-0869">Chloride channel</keyword>
<comment type="subcellular location">
    <subcellularLocation>
        <location evidence="1">Membrane</location>
        <topology evidence="1">Multi-pass membrane protein</topology>
    </subcellularLocation>
</comment>
<feature type="domain" description="CBS" evidence="13">
    <location>
        <begin position="542"/>
        <end position="604"/>
    </location>
</feature>
<accession>A0A1C1YQN5</accession>
<keyword evidence="4 12" id="KW-1133">Transmembrane helix</keyword>
<keyword evidence="3 12" id="KW-0812">Transmembrane</keyword>
<evidence type="ECO:0000256" key="8">
    <source>
        <dbReference type="ARBA" id="ARBA00023214"/>
    </source>
</evidence>
<evidence type="ECO:0000256" key="12">
    <source>
        <dbReference type="SAM" id="Phobius"/>
    </source>
</evidence>
<feature type="compositionally biased region" description="Low complexity" evidence="11">
    <location>
        <begin position="1"/>
        <end position="14"/>
    </location>
</feature>
<feature type="transmembrane region" description="Helical" evidence="12">
    <location>
        <begin position="296"/>
        <end position="317"/>
    </location>
</feature>
<protein>
    <submittedName>
        <fullName evidence="14">Chloride channel protein</fullName>
    </submittedName>
</protein>
<dbReference type="Pfam" id="PF00654">
    <property type="entry name" value="Voltage_CLC"/>
    <property type="match status" value="1"/>
</dbReference>
<feature type="transmembrane region" description="Helical" evidence="12">
    <location>
        <begin position="428"/>
        <end position="447"/>
    </location>
</feature>
<keyword evidence="6 12" id="KW-0472">Membrane</keyword>
<dbReference type="Gene3D" id="1.10.3080.10">
    <property type="entry name" value="Clc chloride channel"/>
    <property type="match status" value="1"/>
</dbReference>
<keyword evidence="15" id="KW-1185">Reference proteome</keyword>
<dbReference type="Proteomes" id="UP000094795">
    <property type="component" value="Unassembled WGS sequence"/>
</dbReference>
<dbReference type="InterPro" id="IPR046342">
    <property type="entry name" value="CBS_dom_sf"/>
</dbReference>
<dbReference type="PRINTS" id="PR00762">
    <property type="entry name" value="CLCHANNEL"/>
</dbReference>
<dbReference type="GO" id="GO:0034707">
    <property type="term" value="C:chloride channel complex"/>
    <property type="evidence" value="ECO:0007669"/>
    <property type="project" value="UniProtKB-KW"/>
</dbReference>
<dbReference type="RefSeq" id="WP_066183649.1">
    <property type="nucleotide sequence ID" value="NZ_LQZT01000049.1"/>
</dbReference>
<dbReference type="PANTHER" id="PTHR43427">
    <property type="entry name" value="CHLORIDE CHANNEL PROTEIN CLC-E"/>
    <property type="match status" value="1"/>
</dbReference>
<gene>
    <name evidence="14" type="ORF">AWJ14_14450</name>
</gene>
<evidence type="ECO:0000256" key="11">
    <source>
        <dbReference type="SAM" id="MobiDB-lite"/>
    </source>
</evidence>
<dbReference type="PROSITE" id="PS51371">
    <property type="entry name" value="CBS"/>
    <property type="match status" value="1"/>
</dbReference>
<keyword evidence="9" id="KW-0407">Ion channel</keyword>
<keyword evidence="2" id="KW-0813">Transport</keyword>
<dbReference type="CDD" id="cd00400">
    <property type="entry name" value="Voltage_gated_ClC"/>
    <property type="match status" value="1"/>
</dbReference>
<feature type="transmembrane region" description="Helical" evidence="12">
    <location>
        <begin position="79"/>
        <end position="99"/>
    </location>
</feature>
<evidence type="ECO:0000256" key="7">
    <source>
        <dbReference type="ARBA" id="ARBA00023173"/>
    </source>
</evidence>
<dbReference type="AlphaFoldDB" id="A0A1C1YQN5"/>
<evidence type="ECO:0000256" key="9">
    <source>
        <dbReference type="ARBA" id="ARBA00023303"/>
    </source>
</evidence>
<proteinExistence type="predicted"/>
<dbReference type="Pfam" id="PF00571">
    <property type="entry name" value="CBS"/>
    <property type="match status" value="2"/>
</dbReference>
<feature type="region of interest" description="Disordered" evidence="11">
    <location>
        <begin position="1"/>
        <end position="20"/>
    </location>
</feature>
<evidence type="ECO:0000256" key="4">
    <source>
        <dbReference type="ARBA" id="ARBA00022989"/>
    </source>
</evidence>
<evidence type="ECO:0000313" key="14">
    <source>
        <dbReference type="EMBL" id="OCW55687.1"/>
    </source>
</evidence>
<name>A0A1C1YQN5_9HYPH</name>
<dbReference type="OrthoDB" id="9767361at2"/>
<feature type="transmembrane region" description="Helical" evidence="12">
    <location>
        <begin position="26"/>
        <end position="59"/>
    </location>
</feature>
<evidence type="ECO:0000259" key="13">
    <source>
        <dbReference type="PROSITE" id="PS51371"/>
    </source>
</evidence>
<evidence type="ECO:0000256" key="3">
    <source>
        <dbReference type="ARBA" id="ARBA00022692"/>
    </source>
</evidence>
<dbReference type="PANTHER" id="PTHR43427:SF6">
    <property type="entry name" value="CHLORIDE CHANNEL PROTEIN CLC-E"/>
    <property type="match status" value="1"/>
</dbReference>
<dbReference type="InterPro" id="IPR001807">
    <property type="entry name" value="ClC"/>
</dbReference>
<organism evidence="14 15">
    <name type="scientific">Hoeflea olei</name>
    <dbReference type="NCBI Taxonomy" id="1480615"/>
    <lineage>
        <taxon>Bacteria</taxon>
        <taxon>Pseudomonadati</taxon>
        <taxon>Pseudomonadota</taxon>
        <taxon>Alphaproteobacteria</taxon>
        <taxon>Hyphomicrobiales</taxon>
        <taxon>Rhizobiaceae</taxon>
        <taxon>Hoeflea</taxon>
    </lineage>
</organism>
<dbReference type="EMBL" id="LQZT01000049">
    <property type="protein sequence ID" value="OCW55687.1"/>
    <property type="molecule type" value="Genomic_DNA"/>
</dbReference>
<feature type="transmembrane region" description="Helical" evidence="12">
    <location>
        <begin position="369"/>
        <end position="387"/>
    </location>
</feature>
<keyword evidence="10" id="KW-0129">CBS domain</keyword>
<reference evidence="14 15" key="1">
    <citation type="submission" date="2015-12" db="EMBL/GenBank/DDBJ databases">
        <authorList>
            <person name="Shamseldin A."/>
            <person name="Moawad H."/>
            <person name="Abd El-Rahim W.M."/>
            <person name="Sadowsky M.J."/>
        </authorList>
    </citation>
    <scope>NUCLEOTIDE SEQUENCE [LARGE SCALE GENOMIC DNA]</scope>
    <source>
        <strain evidence="14 15">JC234</strain>
    </source>
</reference>
<dbReference type="STRING" id="1480615.AWJ14_14450"/>
<dbReference type="SUPFAM" id="SSF81340">
    <property type="entry name" value="Clc chloride channel"/>
    <property type="match status" value="1"/>
</dbReference>
<dbReference type="GO" id="GO:0005254">
    <property type="term" value="F:chloride channel activity"/>
    <property type="evidence" value="ECO:0007669"/>
    <property type="project" value="UniProtKB-KW"/>
</dbReference>
<feature type="transmembrane region" description="Helical" evidence="12">
    <location>
        <begin position="399"/>
        <end position="421"/>
    </location>
</feature>
<evidence type="ECO:0000256" key="6">
    <source>
        <dbReference type="ARBA" id="ARBA00023136"/>
    </source>
</evidence>
<evidence type="ECO:0000256" key="5">
    <source>
        <dbReference type="ARBA" id="ARBA00023065"/>
    </source>
</evidence>
<evidence type="ECO:0000256" key="2">
    <source>
        <dbReference type="ARBA" id="ARBA00022448"/>
    </source>
</evidence>
<dbReference type="Gene3D" id="3.10.580.10">
    <property type="entry name" value="CBS-domain"/>
    <property type="match status" value="1"/>
</dbReference>
<dbReference type="SUPFAM" id="SSF54631">
    <property type="entry name" value="CBS-domain pair"/>
    <property type="match status" value="1"/>
</dbReference>
<feature type="transmembrane region" description="Helical" evidence="12">
    <location>
        <begin position="337"/>
        <end position="357"/>
    </location>
</feature>
<feature type="transmembrane region" description="Helical" evidence="12">
    <location>
        <begin position="176"/>
        <end position="202"/>
    </location>
</feature>
<feature type="transmembrane region" description="Helical" evidence="12">
    <location>
        <begin position="251"/>
        <end position="275"/>
    </location>
</feature>
<keyword evidence="8" id="KW-0868">Chloride</keyword>
<dbReference type="InterPro" id="IPR000644">
    <property type="entry name" value="CBS_dom"/>
</dbReference>
<evidence type="ECO:0000313" key="15">
    <source>
        <dbReference type="Proteomes" id="UP000094795"/>
    </source>
</evidence>